<geneLocation type="mitochondrion" evidence="1"/>
<name>A0A6B9XPL5_PICSI</name>
<sequence length="86" mass="9950">MWDSGRIGEGIQGNLGNVFLVRWVSAWWERLSCKTPQFRESNRILKLFSPEYYFKLNQCLYVCLISSFAQGVISMTIACSSLFPFI</sequence>
<evidence type="ECO:0000313" key="1">
    <source>
        <dbReference type="EMBL" id="QHR89890.1"/>
    </source>
</evidence>
<organism evidence="1">
    <name type="scientific">Picea sitchensis</name>
    <name type="common">Sitka spruce</name>
    <name type="synonym">Pinus sitchensis</name>
    <dbReference type="NCBI Taxonomy" id="3332"/>
    <lineage>
        <taxon>Eukaryota</taxon>
        <taxon>Viridiplantae</taxon>
        <taxon>Streptophyta</taxon>
        <taxon>Embryophyta</taxon>
        <taxon>Tracheophyta</taxon>
        <taxon>Spermatophyta</taxon>
        <taxon>Pinopsida</taxon>
        <taxon>Pinidae</taxon>
        <taxon>Conifers I</taxon>
        <taxon>Pinales</taxon>
        <taxon>Pinaceae</taxon>
        <taxon>Picea</taxon>
    </lineage>
</organism>
<dbReference type="AlphaFoldDB" id="A0A6B9XPL5"/>
<accession>A0A6B9XPL5</accession>
<gene>
    <name evidence="1" type="primary">orf03935</name>
    <name evidence="1" type="ORF">Q903MT_gene3912</name>
</gene>
<reference evidence="1" key="1">
    <citation type="submission" date="2019-03" db="EMBL/GenBank/DDBJ databases">
        <title>Largest Complete Mitochondrial Genome of a Gymnosperm, Sitka Spruce (Picea sitchensis), Indicates Complex Physical Structure.</title>
        <authorList>
            <person name="Jackman S.D."/>
            <person name="Coombe L."/>
            <person name="Warren R."/>
            <person name="Kirk H."/>
            <person name="Trinh E."/>
            <person name="McLeod T."/>
            <person name="Pleasance S."/>
            <person name="Pandoh P."/>
            <person name="Zhao Y."/>
            <person name="Coope R."/>
            <person name="Bousquet J."/>
            <person name="Bohlmann J.C."/>
            <person name="Jones S.J.M."/>
            <person name="Birol I."/>
        </authorList>
    </citation>
    <scope>NUCLEOTIDE SEQUENCE</scope>
    <source>
        <strain evidence="1">Q903</strain>
    </source>
</reference>
<keyword evidence="1" id="KW-0496">Mitochondrion</keyword>
<dbReference type="EMBL" id="MK697699">
    <property type="protein sequence ID" value="QHR89890.1"/>
    <property type="molecule type" value="Genomic_DNA"/>
</dbReference>
<protein>
    <submittedName>
        <fullName evidence="1">Uncharacterized protein</fullName>
    </submittedName>
</protein>
<proteinExistence type="predicted"/>